<sequence>MALSEEIRNELVKLQYGSIDRDAVIELLKQHQINDIKPEDVMVYTSDGEGIDRKIGGTSGFDGAAIHIYNEESGRNEVYYIARGTELDSSHDVVYDMYGVAGGVADDQIADAQEFFREVEENVSSAVSNENIDSIKRYGDGHSLGGHIIATLALLEKGFTDVRGLNAAPVHLKQLIELDDEFRQHIDRVTGGKDADSLSQKELQDLAKDYYKAEIAHIKQYRVKGEPLYAQTIPFGFFFGDIHYLGHMGTPEFPNLLDTYDSGAFNVDRAIYHSFMATVLWLLRRSGKEVSVDDTANLLDSLGPGDYAYLVKTFGPVVVLMLFNPTFLKQVITIWQQFDQVDLHDIDVVMEEFVMYNALRSTIEALKDPSRRSEVMAYIANIGSVFGKDQVALFYRQLRILLGLGGSGHPLVVSIDSLEVLYELEVATEELVATGSGVDDEIVVTKMTVINRALAMRDKFKETLTIWGEKTLTNVDAHQQFIIQYWEKDEEIARNIS</sequence>
<name>A0A1G6I0I6_9BACI</name>
<keyword evidence="3" id="KW-1185">Reference proteome</keyword>
<dbReference type="RefSeq" id="WP_090775354.1">
    <property type="nucleotide sequence ID" value="NZ_FMYM01000004.1"/>
</dbReference>
<dbReference type="OrthoDB" id="2827266at2"/>
<feature type="domain" description="DUF6792" evidence="1">
    <location>
        <begin position="15"/>
        <end position="229"/>
    </location>
</feature>
<dbReference type="STRING" id="1464122.SAMN05421737_104246"/>
<dbReference type="EMBL" id="FMYM01000004">
    <property type="protein sequence ID" value="SDB99585.1"/>
    <property type="molecule type" value="Genomic_DNA"/>
</dbReference>
<dbReference type="SUPFAM" id="SSF53474">
    <property type="entry name" value="alpha/beta-Hydrolases"/>
    <property type="match status" value="1"/>
</dbReference>
<dbReference type="InterPro" id="IPR046742">
    <property type="entry name" value="DUF6792"/>
</dbReference>
<gene>
    <name evidence="2" type="ORF">SAMN05421737_104246</name>
</gene>
<dbReference type="Pfam" id="PF20591">
    <property type="entry name" value="DUF6792"/>
    <property type="match status" value="1"/>
</dbReference>
<dbReference type="Proteomes" id="UP000242662">
    <property type="component" value="Unassembled WGS sequence"/>
</dbReference>
<evidence type="ECO:0000259" key="1">
    <source>
        <dbReference type="Pfam" id="PF20591"/>
    </source>
</evidence>
<dbReference type="InterPro" id="IPR029058">
    <property type="entry name" value="AB_hydrolase_fold"/>
</dbReference>
<proteinExistence type="predicted"/>
<evidence type="ECO:0000313" key="3">
    <source>
        <dbReference type="Proteomes" id="UP000242662"/>
    </source>
</evidence>
<reference evidence="3" key="1">
    <citation type="submission" date="2016-09" db="EMBL/GenBank/DDBJ databases">
        <authorList>
            <person name="Varghese N."/>
            <person name="Submissions S."/>
        </authorList>
    </citation>
    <scope>NUCLEOTIDE SEQUENCE [LARGE SCALE GENOMIC DNA]</scope>
    <source>
        <strain evidence="3">25nlg</strain>
    </source>
</reference>
<accession>A0A1G6I0I6</accession>
<protein>
    <recommendedName>
        <fullName evidence="1">DUF6792 domain-containing protein</fullName>
    </recommendedName>
</protein>
<dbReference type="AlphaFoldDB" id="A0A1G6I0I6"/>
<organism evidence="2 3">
    <name type="scientific">Shouchella lonarensis</name>
    <dbReference type="NCBI Taxonomy" id="1464122"/>
    <lineage>
        <taxon>Bacteria</taxon>
        <taxon>Bacillati</taxon>
        <taxon>Bacillota</taxon>
        <taxon>Bacilli</taxon>
        <taxon>Bacillales</taxon>
        <taxon>Bacillaceae</taxon>
        <taxon>Shouchella</taxon>
    </lineage>
</organism>
<evidence type="ECO:0000313" key="2">
    <source>
        <dbReference type="EMBL" id="SDB99585.1"/>
    </source>
</evidence>